<evidence type="ECO:0000259" key="4">
    <source>
        <dbReference type="Pfam" id="PF20400"/>
    </source>
</evidence>
<evidence type="ECO:0000313" key="5">
    <source>
        <dbReference type="EMBL" id="RCI02122.1"/>
    </source>
</evidence>
<proteinExistence type="predicted"/>
<dbReference type="InterPro" id="IPR011993">
    <property type="entry name" value="PH-like_dom_sf"/>
</dbReference>
<dbReference type="AlphaFoldDB" id="A0A367KJU1"/>
<feature type="region of interest" description="Disordered" evidence="2">
    <location>
        <begin position="289"/>
        <end position="381"/>
    </location>
</feature>
<evidence type="ECO:0008006" key="7">
    <source>
        <dbReference type="Google" id="ProtNLM"/>
    </source>
</evidence>
<sequence>ADKIITKFNKEIYKAATDYEDTIKSGKGPYFIPKKDPLLTKFVVTNAIVELYRHENKLHKDFLTAQDEYRQFEQEKVIDVYTQLFQTFETYRTEHGLERSEGVSKIVSIFNAIEKDSEWQEFLHHHQNELVKSTAAFKDENALDFPNASHPLVQPLLMGDMKRKVGSSKWHNEYYVLSPVGILYCFKSEKEFHHRPYQPIFRSFVPTSSIQVNSTNQLLEFKGKALGFLGRKKHLELTTTHSQEIEKWASVMGSITSNQFAVGDTKINQSENETQANIRATDTVSLFEEKTNDEPQSQSSLPEAKGKEPAKDEIKDEAKEEKPVIEEVKDEVKDEPKAVNEKKFADDSQNLEKKSKEPIEVEKDAPKVRREESDVFYDTVA</sequence>
<evidence type="ECO:0000259" key="3">
    <source>
        <dbReference type="Pfam" id="PF20399"/>
    </source>
</evidence>
<feature type="non-terminal residue" evidence="5">
    <location>
        <position position="1"/>
    </location>
</feature>
<protein>
    <recommendedName>
        <fullName evidence="7">PH domain-containing protein</fullName>
    </recommendedName>
</protein>
<keyword evidence="6" id="KW-1185">Reference proteome</keyword>
<dbReference type="Gene3D" id="2.30.29.30">
    <property type="entry name" value="Pleckstrin-homology domain (PH domain)/Phosphotyrosine-binding domain (PTB)"/>
    <property type="match status" value="1"/>
</dbReference>
<dbReference type="InterPro" id="IPR046868">
    <property type="entry name" value="BAR_4"/>
</dbReference>
<accession>A0A367KJU1</accession>
<name>A0A367KJU1_RHIST</name>
<organism evidence="5 6">
    <name type="scientific">Rhizopus stolonifer</name>
    <name type="common">Rhizopus nigricans</name>
    <dbReference type="NCBI Taxonomy" id="4846"/>
    <lineage>
        <taxon>Eukaryota</taxon>
        <taxon>Fungi</taxon>
        <taxon>Fungi incertae sedis</taxon>
        <taxon>Mucoromycota</taxon>
        <taxon>Mucoromycotina</taxon>
        <taxon>Mucoromycetes</taxon>
        <taxon>Mucorales</taxon>
        <taxon>Mucorineae</taxon>
        <taxon>Rhizopodaceae</taxon>
        <taxon>Rhizopus</taxon>
    </lineage>
</organism>
<feature type="compositionally biased region" description="Basic and acidic residues" evidence="2">
    <location>
        <begin position="304"/>
        <end position="373"/>
    </location>
</feature>
<comment type="caution">
    <text evidence="5">The sequence shown here is derived from an EMBL/GenBank/DDBJ whole genome shotgun (WGS) entry which is preliminary data.</text>
</comment>
<reference evidence="5 6" key="1">
    <citation type="journal article" date="2018" name="G3 (Bethesda)">
        <title>Phylogenetic and Phylogenomic Definition of Rhizopus Species.</title>
        <authorList>
            <person name="Gryganskyi A.P."/>
            <person name="Golan J."/>
            <person name="Dolatabadi S."/>
            <person name="Mondo S."/>
            <person name="Robb S."/>
            <person name="Idnurm A."/>
            <person name="Muszewska A."/>
            <person name="Steczkiewicz K."/>
            <person name="Masonjones S."/>
            <person name="Liao H.L."/>
            <person name="Gajdeczka M.T."/>
            <person name="Anike F."/>
            <person name="Vuek A."/>
            <person name="Anishchenko I.M."/>
            <person name="Voigt K."/>
            <person name="de Hoog G.S."/>
            <person name="Smith M.E."/>
            <person name="Heitman J."/>
            <person name="Vilgalys R."/>
            <person name="Stajich J.E."/>
        </authorList>
    </citation>
    <scope>NUCLEOTIDE SEQUENCE [LARGE SCALE GENOMIC DNA]</scope>
    <source>
        <strain evidence="5 6">LSU 92-RS-03</strain>
    </source>
</reference>
<evidence type="ECO:0000256" key="1">
    <source>
        <dbReference type="ARBA" id="ARBA00022553"/>
    </source>
</evidence>
<dbReference type="OrthoDB" id="5598057at2759"/>
<dbReference type="EMBL" id="PJQM01001521">
    <property type="protein sequence ID" value="RCI02122.1"/>
    <property type="molecule type" value="Genomic_DNA"/>
</dbReference>
<dbReference type="SUPFAM" id="SSF50729">
    <property type="entry name" value="PH domain-like"/>
    <property type="match status" value="1"/>
</dbReference>
<dbReference type="Proteomes" id="UP000253551">
    <property type="component" value="Unassembled WGS sequence"/>
</dbReference>
<dbReference type="InterPro" id="IPR046869">
    <property type="entry name" value="SLM1/RGC1-like_PH"/>
</dbReference>
<dbReference type="Pfam" id="PF20400">
    <property type="entry name" value="BAR_4"/>
    <property type="match status" value="1"/>
</dbReference>
<evidence type="ECO:0000313" key="6">
    <source>
        <dbReference type="Proteomes" id="UP000253551"/>
    </source>
</evidence>
<gene>
    <name evidence="5" type="ORF">CU098_002758</name>
</gene>
<feature type="domain" description="SLM1/RGC1-like BAR-like" evidence="4">
    <location>
        <begin position="5"/>
        <end position="126"/>
    </location>
</feature>
<dbReference type="Pfam" id="PF20399">
    <property type="entry name" value="PH_20"/>
    <property type="match status" value="1"/>
</dbReference>
<feature type="domain" description="SLM1/RGC1-like PH" evidence="3">
    <location>
        <begin position="145"/>
        <end position="216"/>
    </location>
</feature>
<keyword evidence="1" id="KW-0597">Phosphoprotein</keyword>
<dbReference type="PANTHER" id="PTHR31941">
    <property type="entry name" value="CYTOSKELETAL SIGNALING PROTEIN SLM1"/>
    <property type="match status" value="1"/>
</dbReference>
<evidence type="ECO:0000256" key="2">
    <source>
        <dbReference type="SAM" id="MobiDB-lite"/>
    </source>
</evidence>
<dbReference type="PANTHER" id="PTHR31941:SF1">
    <property type="entry name" value="CYTOSKELETAL SIGNALING PROTEIN SLM1"/>
    <property type="match status" value="1"/>
</dbReference>